<evidence type="ECO:0000256" key="4">
    <source>
        <dbReference type="ARBA" id="ARBA00023098"/>
    </source>
</evidence>
<evidence type="ECO:0000256" key="3">
    <source>
        <dbReference type="ARBA" id="ARBA00022679"/>
    </source>
</evidence>
<evidence type="ECO:0000256" key="9">
    <source>
        <dbReference type="ARBA" id="ARBA00045724"/>
    </source>
</evidence>
<sequence length="278" mass="30804">MRLSGFPAPERSANGPPESRVVLRRGRYTVSCTEDPDEIARAQALRALCFDIRAPDRDEWDGRCRHFLVTDLSHGRLVGVFRTLLLTPEEAAEASYAARFYDLAALTAFPGPILELGRFCVHPGVADPDVLRIAWGALARMVDDTDARLLMGCSSFPGLEAAPYRDCFALLRARHLAPARWAPRPRAPEIHRFAADTQSPFDPATGVSRMPSLLRSYLTMGGWVSDHAVVDREMNTLHVFTGVEIDAIPPARKALLRRIAGEDGSLRREYLGKDEAAR</sequence>
<dbReference type="PANTHER" id="PTHR37323:SF1">
    <property type="entry name" value="L-ORNITHINE N(ALPHA)-ACYLTRANSFERASE"/>
    <property type="match status" value="1"/>
</dbReference>
<keyword evidence="2" id="KW-0444">Lipid biosynthesis</keyword>
<evidence type="ECO:0000256" key="7">
    <source>
        <dbReference type="ARBA" id="ARBA00039058"/>
    </source>
</evidence>
<comment type="function">
    <text evidence="9">Catalyzes the first step in the biosynthesis of ornithine lipids, which are phosphorus-free membrane lipids. Catalyzes the 3-hydroxyacyl-acyl carrier protein-dependent acylation of ornithine to form lyso-ornithine lipid (LOL).</text>
</comment>
<evidence type="ECO:0000256" key="6">
    <source>
        <dbReference type="ARBA" id="ARBA00038095"/>
    </source>
</evidence>
<dbReference type="Gene3D" id="3.40.630.30">
    <property type="match status" value="1"/>
</dbReference>
<dbReference type="InterPro" id="IPR052351">
    <property type="entry name" value="Ornithine_N-alpha-AT"/>
</dbReference>
<accession>A0A8J7JF81</accession>
<dbReference type="InterPro" id="IPR016181">
    <property type="entry name" value="Acyl_CoA_acyltransferase"/>
</dbReference>
<protein>
    <recommendedName>
        <fullName evidence="8">L-ornithine N(alpha)-acyltransferase</fullName>
        <ecNumber evidence="7">2.3.2.30</ecNumber>
    </recommendedName>
</protein>
<dbReference type="GO" id="GO:0006629">
    <property type="term" value="P:lipid metabolic process"/>
    <property type="evidence" value="ECO:0007669"/>
    <property type="project" value="UniProtKB-KW"/>
</dbReference>
<comment type="caution">
    <text evidence="11">The sequence shown here is derived from an EMBL/GenBank/DDBJ whole genome shotgun (WGS) entry which is preliminary data.</text>
</comment>
<evidence type="ECO:0000313" key="11">
    <source>
        <dbReference type="EMBL" id="MBJ6373199.1"/>
    </source>
</evidence>
<organism evidence="11 12">
    <name type="scientific">Sedimentitalea arenosa</name>
    <dbReference type="NCBI Taxonomy" id="2798803"/>
    <lineage>
        <taxon>Bacteria</taxon>
        <taxon>Pseudomonadati</taxon>
        <taxon>Pseudomonadota</taxon>
        <taxon>Alphaproteobacteria</taxon>
        <taxon>Rhodobacterales</taxon>
        <taxon>Paracoccaceae</taxon>
        <taxon>Sedimentitalea</taxon>
    </lineage>
</organism>
<evidence type="ECO:0000256" key="1">
    <source>
        <dbReference type="ARBA" id="ARBA00005189"/>
    </source>
</evidence>
<comment type="pathway">
    <text evidence="1">Lipid metabolism.</text>
</comment>
<dbReference type="Proteomes" id="UP000619079">
    <property type="component" value="Unassembled WGS sequence"/>
</dbReference>
<dbReference type="EC" id="2.3.2.30" evidence="7"/>
<comment type="similarity">
    <text evidence="6">Belongs to the acetyltransferase family. OlsB subfamily.</text>
</comment>
<evidence type="ECO:0000256" key="10">
    <source>
        <dbReference type="ARBA" id="ARBA00047785"/>
    </source>
</evidence>
<name>A0A8J7JF81_9RHOB</name>
<keyword evidence="4" id="KW-0443">Lipid metabolism</keyword>
<keyword evidence="3" id="KW-0808">Transferase</keyword>
<dbReference type="PANTHER" id="PTHR37323">
    <property type="entry name" value="GCN5-RELATED N-ACETYLTRANSFERASE"/>
    <property type="match status" value="1"/>
</dbReference>
<reference evidence="11" key="1">
    <citation type="submission" date="2020-12" db="EMBL/GenBank/DDBJ databases">
        <title>Sedimentitalea sp. nov., isolated from sand in Incheon.</title>
        <authorList>
            <person name="Kim W."/>
        </authorList>
    </citation>
    <scope>NUCLEOTIDE SEQUENCE</scope>
    <source>
        <strain evidence="11">CAU 1593</strain>
    </source>
</reference>
<evidence type="ECO:0000313" key="12">
    <source>
        <dbReference type="Proteomes" id="UP000619079"/>
    </source>
</evidence>
<proteinExistence type="inferred from homology"/>
<comment type="catalytic activity">
    <reaction evidence="10">
        <text>a (3R)-hydroxyacyl-[ACP] + L-ornithine = a lyso-ornithine lipid + holo-[ACP] + H(+)</text>
        <dbReference type="Rhea" id="RHEA:20633"/>
        <dbReference type="Rhea" id="RHEA-COMP:9685"/>
        <dbReference type="Rhea" id="RHEA-COMP:9945"/>
        <dbReference type="ChEBI" id="CHEBI:15378"/>
        <dbReference type="ChEBI" id="CHEBI:46911"/>
        <dbReference type="ChEBI" id="CHEBI:64479"/>
        <dbReference type="ChEBI" id="CHEBI:78827"/>
        <dbReference type="ChEBI" id="CHEBI:138482"/>
        <dbReference type="EC" id="2.3.2.30"/>
    </reaction>
    <physiologicalReaction direction="left-to-right" evidence="10">
        <dbReference type="Rhea" id="RHEA:20634"/>
    </physiologicalReaction>
</comment>
<dbReference type="SUPFAM" id="SSF55729">
    <property type="entry name" value="Acyl-CoA N-acyltransferases (Nat)"/>
    <property type="match status" value="1"/>
</dbReference>
<dbReference type="RefSeq" id="WP_199026070.1">
    <property type="nucleotide sequence ID" value="NZ_JAELVR010000012.1"/>
</dbReference>
<gene>
    <name evidence="11" type="ORF">JF290_16865</name>
</gene>
<dbReference type="GO" id="GO:0043810">
    <property type="term" value="F:ornithine-acyl [acyl carrier protein] N-acyltransferase activity"/>
    <property type="evidence" value="ECO:0007669"/>
    <property type="project" value="UniProtKB-EC"/>
</dbReference>
<dbReference type="AlphaFoldDB" id="A0A8J7JF81"/>
<keyword evidence="5" id="KW-0012">Acyltransferase</keyword>
<evidence type="ECO:0000256" key="2">
    <source>
        <dbReference type="ARBA" id="ARBA00022516"/>
    </source>
</evidence>
<dbReference type="EMBL" id="JAELVR010000012">
    <property type="protein sequence ID" value="MBJ6373199.1"/>
    <property type="molecule type" value="Genomic_DNA"/>
</dbReference>
<dbReference type="Pfam" id="PF13444">
    <property type="entry name" value="Acetyltransf_5"/>
    <property type="match status" value="1"/>
</dbReference>
<keyword evidence="12" id="KW-1185">Reference proteome</keyword>
<evidence type="ECO:0000256" key="5">
    <source>
        <dbReference type="ARBA" id="ARBA00023315"/>
    </source>
</evidence>
<evidence type="ECO:0000256" key="8">
    <source>
        <dbReference type="ARBA" id="ARBA00039866"/>
    </source>
</evidence>